<keyword evidence="1" id="KW-0472">Membrane</keyword>
<proteinExistence type="predicted"/>
<sequence length="220" mass="23800">MIKLIGVLIILLGFVLKFDTIAVVLIAGVATGLVANMGFVEILEVLGKAFVSTRYMTLLLLTLAVVGILERNGLRERAAKCISELKGATCGKVLSIYVIVRTIAAAFSLRLSGHVQFIRPLVYPMVKGAAEKEGTVDAKTDEKLKALATSMENYGNFYGQNVFIASSGVLLIVGTLKELEITNVEPYAVAKCSIPVAVISIVVSVIRNYMFDKSLRNTKR</sequence>
<feature type="transmembrane region" description="Helical" evidence="1">
    <location>
        <begin position="7"/>
        <end position="29"/>
    </location>
</feature>
<protein>
    <submittedName>
        <fullName evidence="2">Protein of uncharacterized function (DUF969)</fullName>
    </submittedName>
</protein>
<dbReference type="EMBL" id="LS483487">
    <property type="protein sequence ID" value="SQJ02760.1"/>
    <property type="molecule type" value="Genomic_DNA"/>
</dbReference>
<dbReference type="GeneID" id="78456138"/>
<name>A0AAX2JBK9_9FUSO</name>
<reference evidence="2 3" key="1">
    <citation type="submission" date="2018-06" db="EMBL/GenBank/DDBJ databases">
        <authorList>
            <consortium name="Pathogen Informatics"/>
            <person name="Doyle S."/>
        </authorList>
    </citation>
    <scope>NUCLEOTIDE SEQUENCE [LARGE SCALE GENOMIC DNA]</scope>
    <source>
        <strain evidence="2 3">NCTC12112</strain>
    </source>
</reference>
<keyword evidence="1" id="KW-0812">Transmembrane</keyword>
<dbReference type="Pfam" id="PF06149">
    <property type="entry name" value="DUF969"/>
    <property type="match status" value="1"/>
</dbReference>
<evidence type="ECO:0000256" key="1">
    <source>
        <dbReference type="SAM" id="Phobius"/>
    </source>
</evidence>
<feature type="transmembrane region" description="Helical" evidence="1">
    <location>
        <begin position="188"/>
        <end position="210"/>
    </location>
</feature>
<keyword evidence="1" id="KW-1133">Transmembrane helix</keyword>
<dbReference type="InterPro" id="IPR010374">
    <property type="entry name" value="DUF969"/>
</dbReference>
<dbReference type="KEGG" id="ful:C4N20_15025"/>
<feature type="transmembrane region" description="Helical" evidence="1">
    <location>
        <begin position="157"/>
        <end position="176"/>
    </location>
</feature>
<feature type="transmembrane region" description="Helical" evidence="1">
    <location>
        <begin position="49"/>
        <end position="69"/>
    </location>
</feature>
<organism evidence="2 3">
    <name type="scientific">Fusobacterium ulcerans</name>
    <dbReference type="NCBI Taxonomy" id="861"/>
    <lineage>
        <taxon>Bacteria</taxon>
        <taxon>Fusobacteriati</taxon>
        <taxon>Fusobacteriota</taxon>
        <taxon>Fusobacteriia</taxon>
        <taxon>Fusobacteriales</taxon>
        <taxon>Fusobacteriaceae</taxon>
        <taxon>Fusobacterium</taxon>
    </lineage>
</organism>
<accession>A0AAX2JBK9</accession>
<gene>
    <name evidence="2" type="ORF">NCTC12112_01580</name>
</gene>
<evidence type="ECO:0000313" key="3">
    <source>
        <dbReference type="Proteomes" id="UP000249008"/>
    </source>
</evidence>
<dbReference type="RefSeq" id="WP_005977122.1">
    <property type="nucleotide sequence ID" value="NZ_CABKNW010000002.1"/>
</dbReference>
<dbReference type="Proteomes" id="UP000249008">
    <property type="component" value="Chromosome 1"/>
</dbReference>
<dbReference type="AlphaFoldDB" id="A0AAX2JBK9"/>
<evidence type="ECO:0000313" key="2">
    <source>
        <dbReference type="EMBL" id="SQJ02760.1"/>
    </source>
</evidence>